<evidence type="ECO:0000256" key="2">
    <source>
        <dbReference type="SAM" id="MobiDB-lite"/>
    </source>
</evidence>
<feature type="region of interest" description="Disordered" evidence="2">
    <location>
        <begin position="321"/>
        <end position="364"/>
    </location>
</feature>
<protein>
    <submittedName>
        <fullName evidence="3">Myosin heavy chain, embryonic smooth muscle isoform-like</fullName>
    </submittedName>
</protein>
<name>A0A1S3ZAU6_TOBAC</name>
<evidence type="ECO:0000313" key="3">
    <source>
        <dbReference type="RefSeq" id="XP_016461503.1"/>
    </source>
</evidence>
<organism evidence="3">
    <name type="scientific">Nicotiana tabacum</name>
    <name type="common">Common tobacco</name>
    <dbReference type="NCBI Taxonomy" id="4097"/>
    <lineage>
        <taxon>Eukaryota</taxon>
        <taxon>Viridiplantae</taxon>
        <taxon>Streptophyta</taxon>
        <taxon>Embryophyta</taxon>
        <taxon>Tracheophyta</taxon>
        <taxon>Spermatophyta</taxon>
        <taxon>Magnoliopsida</taxon>
        <taxon>eudicotyledons</taxon>
        <taxon>Gunneridae</taxon>
        <taxon>Pentapetalae</taxon>
        <taxon>asterids</taxon>
        <taxon>lamiids</taxon>
        <taxon>Solanales</taxon>
        <taxon>Solanaceae</taxon>
        <taxon>Nicotianoideae</taxon>
        <taxon>Nicotianeae</taxon>
        <taxon>Nicotiana</taxon>
    </lineage>
</organism>
<accession>A0A1S3ZAU6</accession>
<keyword evidence="1" id="KW-0175">Coiled coil</keyword>
<feature type="non-terminal residue" evidence="3">
    <location>
        <position position="377"/>
    </location>
</feature>
<feature type="coiled-coil region" evidence="1">
    <location>
        <begin position="109"/>
        <end position="255"/>
    </location>
</feature>
<sequence length="377" mass="42003">MGRTNLFAVVFDGMDFTTTEDVTGLGDLDVPKNSPSSGASGPTSSPKLIIWFPSTSVDPDRKRSIIISILEDARVLFAPIGVASYLRCLVTEEDQAKMNEVLVLHHETFLRYRDELNQLEAEVRGFTEKRDTYKLLNEQHEEEAKGLRAELEAARKEHADLVEQVKIFEVSDDEIDTVTNGRNLQVQQKIDRIDQFRAEIDAVKVEAEEWRGRMDRLALEKENAQAQLASAEAQLQAAEEEKDDARSQRVEELQSQLSSVVFDRETIAKELKVAKSVVEETKADVDEMVAQYKADGEAAQAFEEVHARSFDLSAEDESAKGFEAEAKKLAYPKDEEDSEGSDESRGGEDSDGDGDGDEAGSSGDQAVYVPCIFFFVF</sequence>
<dbReference type="RefSeq" id="XP_016461503.1">
    <property type="nucleotide sequence ID" value="XM_016606017.1"/>
</dbReference>
<dbReference type="PaxDb" id="4097-A0A1S3ZAU6"/>
<dbReference type="KEGG" id="nta:107784832"/>
<feature type="compositionally biased region" description="Basic and acidic residues" evidence="2">
    <location>
        <begin position="321"/>
        <end position="333"/>
    </location>
</feature>
<dbReference type="AlphaFoldDB" id="A0A1S3ZAU6"/>
<proteinExistence type="predicted"/>
<feature type="compositionally biased region" description="Acidic residues" evidence="2">
    <location>
        <begin position="349"/>
        <end position="358"/>
    </location>
</feature>
<dbReference type="OrthoDB" id="10500144at2759"/>
<gene>
    <name evidence="3" type="primary">LOC107784832</name>
</gene>
<reference evidence="3" key="1">
    <citation type="submission" date="2025-08" db="UniProtKB">
        <authorList>
            <consortium name="RefSeq"/>
        </authorList>
    </citation>
    <scope>IDENTIFICATION</scope>
</reference>
<evidence type="ECO:0000256" key="1">
    <source>
        <dbReference type="SAM" id="Coils"/>
    </source>
</evidence>